<feature type="non-terminal residue" evidence="1">
    <location>
        <position position="72"/>
    </location>
</feature>
<evidence type="ECO:0000313" key="1">
    <source>
        <dbReference type="EMBL" id="SVE24146.1"/>
    </source>
</evidence>
<gene>
    <name evidence="1" type="ORF">METZ01_LOCUS477000</name>
</gene>
<dbReference type="EMBL" id="UINC01203749">
    <property type="protein sequence ID" value="SVE24146.1"/>
    <property type="molecule type" value="Genomic_DNA"/>
</dbReference>
<dbReference type="PROSITE" id="PS51257">
    <property type="entry name" value="PROKAR_LIPOPROTEIN"/>
    <property type="match status" value="1"/>
</dbReference>
<accession>A0A383BV75</accession>
<dbReference type="AlphaFoldDB" id="A0A383BV75"/>
<proteinExistence type="predicted"/>
<reference evidence="1" key="1">
    <citation type="submission" date="2018-05" db="EMBL/GenBank/DDBJ databases">
        <authorList>
            <person name="Lanie J.A."/>
            <person name="Ng W.-L."/>
            <person name="Kazmierczak K.M."/>
            <person name="Andrzejewski T.M."/>
            <person name="Davidsen T.M."/>
            <person name="Wayne K.J."/>
            <person name="Tettelin H."/>
            <person name="Glass J.I."/>
            <person name="Rusch D."/>
            <person name="Podicherti R."/>
            <person name="Tsui H.-C.T."/>
            <person name="Winkler M.E."/>
        </authorList>
    </citation>
    <scope>NUCLEOTIDE SEQUENCE</scope>
</reference>
<evidence type="ECO:0008006" key="2">
    <source>
        <dbReference type="Google" id="ProtNLM"/>
    </source>
</evidence>
<organism evidence="1">
    <name type="scientific">marine metagenome</name>
    <dbReference type="NCBI Taxonomy" id="408172"/>
    <lineage>
        <taxon>unclassified sequences</taxon>
        <taxon>metagenomes</taxon>
        <taxon>ecological metagenomes</taxon>
    </lineage>
</organism>
<protein>
    <recommendedName>
        <fullName evidence="2">Lipoprotein</fullName>
    </recommendedName>
</protein>
<name>A0A383BV75_9ZZZZ</name>
<sequence>MVPKILLPFIMNQLGLMALSCLLFFTTSCLQFGENPSGDHLERMRKSQNYSIEKEKFKNRKENIFEQMSEKD</sequence>